<dbReference type="PANTHER" id="PTHR36440:SF1">
    <property type="entry name" value="PUTATIVE (AFU_ORTHOLOGUE AFUA_8G07350)-RELATED"/>
    <property type="match status" value="1"/>
</dbReference>
<name>A0A857MH73_9ACTN</name>
<dbReference type="InterPro" id="IPR053146">
    <property type="entry name" value="QDO-like"/>
</dbReference>
<dbReference type="EMBL" id="CP045810">
    <property type="protein sequence ID" value="QHN41032.1"/>
    <property type="molecule type" value="Genomic_DNA"/>
</dbReference>
<dbReference type="PANTHER" id="PTHR36440">
    <property type="entry name" value="PUTATIVE (AFU_ORTHOLOGUE AFUA_8G07350)-RELATED"/>
    <property type="match status" value="1"/>
</dbReference>
<dbReference type="CDD" id="cd02215">
    <property type="entry name" value="cupin_QDO_N_C"/>
    <property type="match status" value="2"/>
</dbReference>
<gene>
    <name evidence="2" type="ORF">GII30_19335</name>
</gene>
<evidence type="ECO:0000313" key="2">
    <source>
        <dbReference type="EMBL" id="QHN41032.1"/>
    </source>
</evidence>
<evidence type="ECO:0000259" key="1">
    <source>
        <dbReference type="Pfam" id="PF07883"/>
    </source>
</evidence>
<dbReference type="InterPro" id="IPR013096">
    <property type="entry name" value="Cupin_2"/>
</dbReference>
<proteinExistence type="predicted"/>
<dbReference type="AlphaFoldDB" id="A0A857MH73"/>
<dbReference type="Pfam" id="PF07883">
    <property type="entry name" value="Cupin_2"/>
    <property type="match status" value="1"/>
</dbReference>
<dbReference type="Gene3D" id="2.60.120.10">
    <property type="entry name" value="Jelly Rolls"/>
    <property type="match status" value="2"/>
</dbReference>
<dbReference type="InterPro" id="IPR011051">
    <property type="entry name" value="RmlC_Cupin_sf"/>
</dbReference>
<accession>A0A857MH73</accession>
<feature type="domain" description="Cupin type-2" evidence="1">
    <location>
        <begin position="236"/>
        <end position="289"/>
    </location>
</feature>
<reference evidence="2" key="1">
    <citation type="journal article" date="2021" name="Nat. Microbiol.">
        <title>Cocultivation of an ultrasmall environmental parasitic bacterium with lytic ability against bacteria associated with wastewater foams.</title>
        <authorList>
            <person name="Batinovic S."/>
            <person name="Rose J.J.A."/>
            <person name="Ratcliffe J."/>
            <person name="Seviour R.J."/>
            <person name="Petrovski S."/>
        </authorList>
    </citation>
    <scope>NUCLEOTIDE SEQUENCE</scope>
    <source>
        <strain evidence="2">CON44</strain>
    </source>
</reference>
<organism evidence="2">
    <name type="scientific">Gordonia amarae</name>
    <dbReference type="NCBI Taxonomy" id="36821"/>
    <lineage>
        <taxon>Bacteria</taxon>
        <taxon>Bacillati</taxon>
        <taxon>Actinomycetota</taxon>
        <taxon>Actinomycetes</taxon>
        <taxon>Mycobacteriales</taxon>
        <taxon>Gordoniaceae</taxon>
        <taxon>Gordonia</taxon>
    </lineage>
</organism>
<dbReference type="SUPFAM" id="SSF51182">
    <property type="entry name" value="RmlC-like cupins"/>
    <property type="match status" value="1"/>
</dbReference>
<sequence>MSHISPEEIHGKTLLRGVLPGEPVPYYLQSGDGESFEVSGQLWTVIARSADTGGDFDAAFVTGRRGSHSPFHALPGAHRSFFVLSGQIQVWIDTDAGVQSRVLTRGDSVTVPPATLFGYRMLAEGSRMLMYSAPGGALDALLARGAATGKHYYSAQAPAAEQLILPDTATVADLPDVVAGDQWDDVRPAGVEPYFLRNLEGEHRAWPDAINTHVVRPANTGGRYFAVDTFSAPSPYIIRHFHAHHTENFFCLAGRVWLWVNGEEVLLTEGDFLHAPAGTIHSFAIAGHGTRMLGILASGVFEPFFDVTSQPTEDKVYTEGLIDPSIIFAGIQGAPDLDLHVVGPPPERVFAPGV</sequence>
<dbReference type="InterPro" id="IPR014710">
    <property type="entry name" value="RmlC-like_jellyroll"/>
</dbReference>
<protein>
    <submittedName>
        <fullName evidence="2">Cupin domain-containing protein</fullName>
    </submittedName>
</protein>
<dbReference type="RefSeq" id="WP_005182820.1">
    <property type="nucleotide sequence ID" value="NZ_CP045804.1"/>
</dbReference>